<sequence>MTNANKEQWEHKKYISEKKSELFYLESIVNALDTFCNNKICKINQKLETIESEQDYLVARTNSIVVE</sequence>
<proteinExistence type="predicted"/>
<gene>
    <name evidence="1" type="ORF">MHBO_000478</name>
</gene>
<evidence type="ECO:0000313" key="1">
    <source>
        <dbReference type="EMBL" id="MES1918513.1"/>
    </source>
</evidence>
<comment type="caution">
    <text evidence="1">The sequence shown here is derived from an EMBL/GenBank/DDBJ whole genome shotgun (WGS) entry which is preliminary data.</text>
</comment>
<name>A0ABV2AFR5_9EUKA</name>
<protein>
    <submittedName>
        <fullName evidence="1">Uncharacterized protein</fullName>
    </submittedName>
</protein>
<dbReference type="Proteomes" id="UP001439008">
    <property type="component" value="Unassembled WGS sequence"/>
</dbReference>
<reference evidence="1 2" key="1">
    <citation type="journal article" date="2024" name="BMC Biol.">
        <title>Comparative genomics of Ascetosporea gives new insight into the evolutionary basis for animal parasitism in Rhizaria.</title>
        <authorList>
            <person name="Hiltunen Thoren M."/>
            <person name="Onut-Brannstrom I."/>
            <person name="Alfjorden A."/>
            <person name="Peckova H."/>
            <person name="Swords F."/>
            <person name="Hooper C."/>
            <person name="Holzer A.S."/>
            <person name="Bass D."/>
            <person name="Burki F."/>
        </authorList>
    </citation>
    <scope>NUCLEOTIDE SEQUENCE [LARGE SCALE GENOMIC DNA]</scope>
    <source>
        <strain evidence="1">20-A016</strain>
    </source>
</reference>
<evidence type="ECO:0000313" key="2">
    <source>
        <dbReference type="Proteomes" id="UP001439008"/>
    </source>
</evidence>
<organism evidence="1 2">
    <name type="scientific">Bonamia ostreae</name>
    <dbReference type="NCBI Taxonomy" id="126728"/>
    <lineage>
        <taxon>Eukaryota</taxon>
        <taxon>Sar</taxon>
        <taxon>Rhizaria</taxon>
        <taxon>Endomyxa</taxon>
        <taxon>Ascetosporea</taxon>
        <taxon>Haplosporida</taxon>
        <taxon>Bonamia</taxon>
    </lineage>
</organism>
<dbReference type="EMBL" id="JBDODL010000075">
    <property type="protein sequence ID" value="MES1918513.1"/>
    <property type="molecule type" value="Genomic_DNA"/>
</dbReference>
<accession>A0ABV2AFR5</accession>
<keyword evidence="2" id="KW-1185">Reference proteome</keyword>